<dbReference type="SUPFAM" id="SSF52172">
    <property type="entry name" value="CheY-like"/>
    <property type="match status" value="1"/>
</dbReference>
<dbReference type="InterPro" id="IPR001789">
    <property type="entry name" value="Sig_transdc_resp-reg_receiver"/>
</dbReference>
<keyword evidence="1" id="KW-0597">Phosphoprotein</keyword>
<evidence type="ECO:0000313" key="3">
    <source>
        <dbReference type="EMBL" id="KAB5491418.1"/>
    </source>
</evidence>
<feature type="modified residue" description="4-aspartylphosphate" evidence="1">
    <location>
        <position position="60"/>
    </location>
</feature>
<dbReference type="EMBL" id="VNIK02000001">
    <property type="protein sequence ID" value="KAB5491418.1"/>
    <property type="molecule type" value="Genomic_DNA"/>
</dbReference>
<dbReference type="PANTHER" id="PTHR45566">
    <property type="entry name" value="HTH-TYPE TRANSCRIPTIONAL REGULATOR YHJB-RELATED"/>
    <property type="match status" value="1"/>
</dbReference>
<organism evidence="3 4">
    <name type="scientific">Flagellimonas hadalis</name>
    <dbReference type="NCBI Taxonomy" id="2597517"/>
    <lineage>
        <taxon>Bacteria</taxon>
        <taxon>Pseudomonadati</taxon>
        <taxon>Bacteroidota</taxon>
        <taxon>Flavobacteriia</taxon>
        <taxon>Flavobacteriales</taxon>
        <taxon>Flavobacteriaceae</taxon>
        <taxon>Flagellimonas</taxon>
    </lineage>
</organism>
<protein>
    <submittedName>
        <fullName evidence="3">Response regulator transcription factor</fullName>
    </submittedName>
</protein>
<name>A0A5N5IXJ5_9FLAO</name>
<evidence type="ECO:0000313" key="4">
    <source>
        <dbReference type="Proteomes" id="UP000319204"/>
    </source>
</evidence>
<dbReference type="Pfam" id="PF00072">
    <property type="entry name" value="Response_reg"/>
    <property type="match status" value="1"/>
</dbReference>
<reference evidence="3" key="1">
    <citation type="submission" date="2019-10" db="EMBL/GenBank/DDBJ databases">
        <title>Muricauda hadale sp. nov., a piezophilic bacterium isolated from hadopelagic water of the Mariana Trench.</title>
        <authorList>
            <person name="Wei Y."/>
        </authorList>
    </citation>
    <scope>NUCLEOTIDE SEQUENCE [LARGE SCALE GENOMIC DNA]</scope>
    <source>
        <strain evidence="3">MT-229</strain>
    </source>
</reference>
<dbReference type="InterPro" id="IPR011006">
    <property type="entry name" value="CheY-like_superfamily"/>
</dbReference>
<dbReference type="InterPro" id="IPR051015">
    <property type="entry name" value="EvgA-like"/>
</dbReference>
<sequence>MFKKVLVVEDLDSIGYGISIMLKQELGVQEVVLSQYCGDAYLKYIKSVHDQTPYDLLITDLSFNEDHRIEKIANGKQFINKIRGLGYRTPIIVFSVEEKPTAVKKMVQTHDISGYVVKSRNGLRYLREAVESIYEGDKYLSPQVSNINTKKELFEIEDYDVMLLSHLSNGLTQEEIARIFNQSDISPCSLSSIEKRINRLKDELKAKNTIQLVANAKDLGLI</sequence>
<comment type="caution">
    <text evidence="3">The sequence shown here is derived from an EMBL/GenBank/DDBJ whole genome shotgun (WGS) entry which is preliminary data.</text>
</comment>
<evidence type="ECO:0000256" key="1">
    <source>
        <dbReference type="PROSITE-ProRule" id="PRU00169"/>
    </source>
</evidence>
<proteinExistence type="predicted"/>
<accession>A0A5N5IXJ5</accession>
<keyword evidence="4" id="KW-1185">Reference proteome</keyword>
<dbReference type="PANTHER" id="PTHR45566:SF1">
    <property type="entry name" value="HTH-TYPE TRANSCRIPTIONAL REGULATOR YHJB-RELATED"/>
    <property type="match status" value="1"/>
</dbReference>
<dbReference type="AlphaFoldDB" id="A0A5N5IXJ5"/>
<feature type="domain" description="Response regulatory" evidence="2">
    <location>
        <begin position="4"/>
        <end position="133"/>
    </location>
</feature>
<evidence type="ECO:0000259" key="2">
    <source>
        <dbReference type="PROSITE" id="PS50110"/>
    </source>
</evidence>
<dbReference type="GO" id="GO:0000160">
    <property type="term" value="P:phosphorelay signal transduction system"/>
    <property type="evidence" value="ECO:0007669"/>
    <property type="project" value="InterPro"/>
</dbReference>
<dbReference type="Proteomes" id="UP000319204">
    <property type="component" value="Unassembled WGS sequence"/>
</dbReference>
<dbReference type="RefSeq" id="WP_151888575.1">
    <property type="nucleotide sequence ID" value="NZ_VNIK02000001.1"/>
</dbReference>
<dbReference type="OrthoDB" id="659223at2"/>
<dbReference type="PROSITE" id="PS50110">
    <property type="entry name" value="RESPONSE_REGULATORY"/>
    <property type="match status" value="1"/>
</dbReference>
<gene>
    <name evidence="3" type="ORF">FOT42_000265</name>
</gene>
<dbReference type="Gene3D" id="3.40.50.2300">
    <property type="match status" value="1"/>
</dbReference>